<sequence length="326" mass="37050">MPKTIGSPSRLSNTQNHRHLHHHNHGKSIGDGGGLWCNKNHMGSDLSEPTSPKVTSAGQIRGRPKSVPCKNWQSVMEEIERLHNNKKHRKKPAWGGALGFKKESMQFLTCLRSFKLDLGCFGAFPNANVTSDDDQEDDDDKEEINHENKLVGFRGYDHEHDDYHEEGSSRSAFSKFFMVLEKNQECALHKKEEIDKAQDDDDEAQAPGMPPSNALLLMRSRSAPAKSWLEEKEEEEEDDDDDNHNDNDGKEHDDNDGEEEDGADDEMKRENLMEVMKYECDFYKLSCDIAKETWIAGGINKDSFSRTQSSKRCSTECLEEVKACLQ</sequence>
<name>A0ACB8YV63_CICIN</name>
<evidence type="ECO:0000313" key="2">
    <source>
        <dbReference type="Proteomes" id="UP001055811"/>
    </source>
</evidence>
<reference evidence="2" key="1">
    <citation type="journal article" date="2022" name="Mol. Ecol. Resour.">
        <title>The genomes of chicory, endive, great burdock and yacon provide insights into Asteraceae palaeo-polyploidization history and plant inulin production.</title>
        <authorList>
            <person name="Fan W."/>
            <person name="Wang S."/>
            <person name="Wang H."/>
            <person name="Wang A."/>
            <person name="Jiang F."/>
            <person name="Liu H."/>
            <person name="Zhao H."/>
            <person name="Xu D."/>
            <person name="Zhang Y."/>
        </authorList>
    </citation>
    <scope>NUCLEOTIDE SEQUENCE [LARGE SCALE GENOMIC DNA]</scope>
    <source>
        <strain evidence="2">cv. Punajuju</strain>
    </source>
</reference>
<gene>
    <name evidence="1" type="ORF">L2E82_47216</name>
</gene>
<dbReference type="EMBL" id="CM042017">
    <property type="protein sequence ID" value="KAI3689263.1"/>
    <property type="molecule type" value="Genomic_DNA"/>
</dbReference>
<organism evidence="1 2">
    <name type="scientific">Cichorium intybus</name>
    <name type="common">Chicory</name>
    <dbReference type="NCBI Taxonomy" id="13427"/>
    <lineage>
        <taxon>Eukaryota</taxon>
        <taxon>Viridiplantae</taxon>
        <taxon>Streptophyta</taxon>
        <taxon>Embryophyta</taxon>
        <taxon>Tracheophyta</taxon>
        <taxon>Spermatophyta</taxon>
        <taxon>Magnoliopsida</taxon>
        <taxon>eudicotyledons</taxon>
        <taxon>Gunneridae</taxon>
        <taxon>Pentapetalae</taxon>
        <taxon>asterids</taxon>
        <taxon>campanulids</taxon>
        <taxon>Asterales</taxon>
        <taxon>Asteraceae</taxon>
        <taxon>Cichorioideae</taxon>
        <taxon>Cichorieae</taxon>
        <taxon>Cichoriinae</taxon>
        <taxon>Cichorium</taxon>
    </lineage>
</organism>
<protein>
    <submittedName>
        <fullName evidence="1">Uncharacterized protein</fullName>
    </submittedName>
</protein>
<comment type="caution">
    <text evidence="1">The sequence shown here is derived from an EMBL/GenBank/DDBJ whole genome shotgun (WGS) entry which is preliminary data.</text>
</comment>
<accession>A0ACB8YV63</accession>
<dbReference type="Proteomes" id="UP001055811">
    <property type="component" value="Linkage Group LG09"/>
</dbReference>
<evidence type="ECO:0000313" key="1">
    <source>
        <dbReference type="EMBL" id="KAI3689263.1"/>
    </source>
</evidence>
<reference evidence="1 2" key="2">
    <citation type="journal article" date="2022" name="Mol. Ecol. Resour.">
        <title>The genomes of chicory, endive, great burdock and yacon provide insights into Asteraceae paleo-polyploidization history and plant inulin production.</title>
        <authorList>
            <person name="Fan W."/>
            <person name="Wang S."/>
            <person name="Wang H."/>
            <person name="Wang A."/>
            <person name="Jiang F."/>
            <person name="Liu H."/>
            <person name="Zhao H."/>
            <person name="Xu D."/>
            <person name="Zhang Y."/>
        </authorList>
    </citation>
    <scope>NUCLEOTIDE SEQUENCE [LARGE SCALE GENOMIC DNA]</scope>
    <source>
        <strain evidence="2">cv. Punajuju</strain>
        <tissue evidence="1">Leaves</tissue>
    </source>
</reference>
<proteinExistence type="predicted"/>
<keyword evidence="2" id="KW-1185">Reference proteome</keyword>